<evidence type="ECO:0000313" key="2">
    <source>
        <dbReference type="EMBL" id="KAG9343535.1"/>
    </source>
</evidence>
<organism evidence="2 3">
    <name type="scientific">Albula glossodonta</name>
    <name type="common">roundjaw bonefish</name>
    <dbReference type="NCBI Taxonomy" id="121402"/>
    <lineage>
        <taxon>Eukaryota</taxon>
        <taxon>Metazoa</taxon>
        <taxon>Chordata</taxon>
        <taxon>Craniata</taxon>
        <taxon>Vertebrata</taxon>
        <taxon>Euteleostomi</taxon>
        <taxon>Actinopterygii</taxon>
        <taxon>Neopterygii</taxon>
        <taxon>Teleostei</taxon>
        <taxon>Albuliformes</taxon>
        <taxon>Albulidae</taxon>
        <taxon>Albula</taxon>
    </lineage>
</organism>
<keyword evidence="1" id="KW-0732">Signal</keyword>
<dbReference type="EMBL" id="JAFBMS010000023">
    <property type="protein sequence ID" value="KAG9343535.1"/>
    <property type="molecule type" value="Genomic_DNA"/>
</dbReference>
<feature type="signal peptide" evidence="1">
    <location>
        <begin position="1"/>
        <end position="20"/>
    </location>
</feature>
<proteinExistence type="predicted"/>
<sequence>MQYLWSVTVMAMLLVSSVAAQKSNFRRPTKVTTSCCESVSKAPIPFPVKEYKLQNALGPCVEAVITARERGMRREDTGRRRSPVSFIFSIA</sequence>
<reference evidence="2" key="1">
    <citation type="thesis" date="2021" institute="BYU ScholarsArchive" country="Provo, UT, USA">
        <title>Applications of and Algorithms for Genome Assembly and Genomic Analyses with an Emphasis on Marine Teleosts.</title>
        <authorList>
            <person name="Pickett B.D."/>
        </authorList>
    </citation>
    <scope>NUCLEOTIDE SEQUENCE</scope>
    <source>
        <strain evidence="2">HI-2016</strain>
    </source>
</reference>
<evidence type="ECO:0000256" key="1">
    <source>
        <dbReference type="SAM" id="SignalP"/>
    </source>
</evidence>
<feature type="chain" id="PRO_5035731906" description="Chemokine interleukin-8-like domain-containing protein" evidence="1">
    <location>
        <begin position="21"/>
        <end position="91"/>
    </location>
</feature>
<name>A0A8T2NT53_9TELE</name>
<protein>
    <recommendedName>
        <fullName evidence="4">Chemokine interleukin-8-like domain-containing protein</fullName>
    </recommendedName>
</protein>
<evidence type="ECO:0008006" key="4">
    <source>
        <dbReference type="Google" id="ProtNLM"/>
    </source>
</evidence>
<gene>
    <name evidence="2" type="ORF">JZ751_013701</name>
</gene>
<evidence type="ECO:0000313" key="3">
    <source>
        <dbReference type="Proteomes" id="UP000824540"/>
    </source>
</evidence>
<dbReference type="Proteomes" id="UP000824540">
    <property type="component" value="Unassembled WGS sequence"/>
</dbReference>
<comment type="caution">
    <text evidence="2">The sequence shown here is derived from an EMBL/GenBank/DDBJ whole genome shotgun (WGS) entry which is preliminary data.</text>
</comment>
<dbReference type="OrthoDB" id="9930747at2759"/>
<keyword evidence="3" id="KW-1185">Reference proteome</keyword>
<dbReference type="AlphaFoldDB" id="A0A8T2NT53"/>
<accession>A0A8T2NT53</accession>